<organism evidence="4 5">
    <name type="scientific">Chondromyces apiculatus DSM 436</name>
    <dbReference type="NCBI Taxonomy" id="1192034"/>
    <lineage>
        <taxon>Bacteria</taxon>
        <taxon>Pseudomonadati</taxon>
        <taxon>Myxococcota</taxon>
        <taxon>Polyangia</taxon>
        <taxon>Polyangiales</taxon>
        <taxon>Polyangiaceae</taxon>
        <taxon>Chondromyces</taxon>
    </lineage>
</organism>
<dbReference type="InterPro" id="IPR002347">
    <property type="entry name" value="SDR_fam"/>
</dbReference>
<dbReference type="PRINTS" id="PR00080">
    <property type="entry name" value="SDRFAMILY"/>
</dbReference>
<dbReference type="PIRSF" id="PIRSF000126">
    <property type="entry name" value="11-beta-HSD1"/>
    <property type="match status" value="1"/>
</dbReference>
<dbReference type="PANTHER" id="PTHR44196">
    <property type="entry name" value="DEHYDROGENASE/REDUCTASE SDR FAMILY MEMBER 7B"/>
    <property type="match status" value="1"/>
</dbReference>
<keyword evidence="2" id="KW-0560">Oxidoreductase</keyword>
<dbReference type="PRINTS" id="PR00081">
    <property type="entry name" value="GDHRDH"/>
</dbReference>
<dbReference type="OrthoDB" id="658698at2"/>
<protein>
    <submittedName>
        <fullName evidence="4">Short-chain dehydrogenase/reductase SDR</fullName>
    </submittedName>
</protein>
<dbReference type="GO" id="GO:0016020">
    <property type="term" value="C:membrane"/>
    <property type="evidence" value="ECO:0007669"/>
    <property type="project" value="TreeGrafter"/>
</dbReference>
<dbReference type="PANTHER" id="PTHR44196:SF2">
    <property type="entry name" value="SHORT-CHAIN DEHYDROGENASE-RELATED"/>
    <property type="match status" value="1"/>
</dbReference>
<dbReference type="CDD" id="cd05233">
    <property type="entry name" value="SDR_c"/>
    <property type="match status" value="1"/>
</dbReference>
<dbReference type="AlphaFoldDB" id="A0A017T1U1"/>
<evidence type="ECO:0000256" key="1">
    <source>
        <dbReference type="ARBA" id="ARBA00006484"/>
    </source>
</evidence>
<dbReference type="EMBL" id="ASRX01000049">
    <property type="protein sequence ID" value="EYF03229.1"/>
    <property type="molecule type" value="Genomic_DNA"/>
</dbReference>
<sequence>MTPYDFRNRTVLITGASLGIGASFARALSARGAHLVLVARNEARLSALAKELGRAHVIPADLTTPDAPQRLFDDVRARGLTIDVLINNAGFGVHGPFADVPLPTHLEQIDLNVRALVALTHLFMPMLEAQRGGVIQVASLAGHQPSPFFSTYGATKAFVLAFTAALWAEYEPRGVRVLALSPGATETAFFQRAGNVPGAETRASPNHVAQLGLTAFAAGRPAAIHGAGNRALVTLSRLFSREFSARTMARMMRRSPPPALPGT</sequence>
<dbReference type="InterPro" id="IPR036291">
    <property type="entry name" value="NAD(P)-bd_dom_sf"/>
</dbReference>
<keyword evidence="5" id="KW-1185">Reference proteome</keyword>
<evidence type="ECO:0000256" key="2">
    <source>
        <dbReference type="ARBA" id="ARBA00023002"/>
    </source>
</evidence>
<reference evidence="4 5" key="1">
    <citation type="submission" date="2013-05" db="EMBL/GenBank/DDBJ databases">
        <title>Genome assembly of Chondromyces apiculatus DSM 436.</title>
        <authorList>
            <person name="Sharma G."/>
            <person name="Khatri I."/>
            <person name="Kaur C."/>
            <person name="Mayilraj S."/>
            <person name="Subramanian S."/>
        </authorList>
    </citation>
    <scope>NUCLEOTIDE SEQUENCE [LARGE SCALE GENOMIC DNA]</scope>
    <source>
        <strain evidence="4 5">DSM 436</strain>
    </source>
</reference>
<name>A0A017T1U1_9BACT</name>
<evidence type="ECO:0000313" key="5">
    <source>
        <dbReference type="Proteomes" id="UP000019678"/>
    </source>
</evidence>
<comment type="caution">
    <text evidence="4">The sequence shown here is derived from an EMBL/GenBank/DDBJ whole genome shotgun (WGS) entry which is preliminary data.</text>
</comment>
<comment type="similarity">
    <text evidence="1 3">Belongs to the short-chain dehydrogenases/reductases (SDR) family.</text>
</comment>
<dbReference type="Proteomes" id="UP000019678">
    <property type="component" value="Unassembled WGS sequence"/>
</dbReference>
<gene>
    <name evidence="4" type="ORF">CAP_5733</name>
</gene>
<proteinExistence type="inferred from homology"/>
<dbReference type="STRING" id="1192034.CAP_5733"/>
<dbReference type="eggNOG" id="COG0300">
    <property type="taxonomic scope" value="Bacteria"/>
</dbReference>
<dbReference type="RefSeq" id="WP_044246399.1">
    <property type="nucleotide sequence ID" value="NZ_ASRX01000049.1"/>
</dbReference>
<dbReference type="Pfam" id="PF00106">
    <property type="entry name" value="adh_short"/>
    <property type="match status" value="1"/>
</dbReference>
<dbReference type="GO" id="GO:0016491">
    <property type="term" value="F:oxidoreductase activity"/>
    <property type="evidence" value="ECO:0007669"/>
    <property type="project" value="UniProtKB-KW"/>
</dbReference>
<evidence type="ECO:0000313" key="4">
    <source>
        <dbReference type="EMBL" id="EYF03229.1"/>
    </source>
</evidence>
<dbReference type="Gene3D" id="3.40.50.720">
    <property type="entry name" value="NAD(P)-binding Rossmann-like Domain"/>
    <property type="match status" value="1"/>
</dbReference>
<evidence type="ECO:0000256" key="3">
    <source>
        <dbReference type="RuleBase" id="RU000363"/>
    </source>
</evidence>
<dbReference type="SUPFAM" id="SSF51735">
    <property type="entry name" value="NAD(P)-binding Rossmann-fold domains"/>
    <property type="match status" value="1"/>
</dbReference>
<accession>A0A017T1U1</accession>